<evidence type="ECO:0000256" key="4">
    <source>
        <dbReference type="SAM" id="Phobius"/>
    </source>
</evidence>
<accession>A0AA37T401</accession>
<evidence type="ECO:0000256" key="3">
    <source>
        <dbReference type="ARBA" id="ARBA00023012"/>
    </source>
</evidence>
<keyword evidence="1" id="KW-0808">Transferase</keyword>
<dbReference type="PANTHER" id="PTHR24421:SF63">
    <property type="entry name" value="SENSOR HISTIDINE KINASE DESK"/>
    <property type="match status" value="1"/>
</dbReference>
<organism evidence="6 7">
    <name type="scientific">Agaribacter marinus</name>
    <dbReference type="NCBI Taxonomy" id="1431249"/>
    <lineage>
        <taxon>Bacteria</taxon>
        <taxon>Pseudomonadati</taxon>
        <taxon>Pseudomonadota</taxon>
        <taxon>Gammaproteobacteria</taxon>
        <taxon>Alteromonadales</taxon>
        <taxon>Alteromonadaceae</taxon>
        <taxon>Agaribacter</taxon>
    </lineage>
</organism>
<dbReference type="InterPro" id="IPR050482">
    <property type="entry name" value="Sensor_HK_TwoCompSys"/>
</dbReference>
<reference evidence="6" key="1">
    <citation type="journal article" date="2014" name="Int. J. Syst. Evol. Microbiol.">
        <title>Complete genome sequence of Corynebacterium casei LMG S-19264T (=DSM 44701T), isolated from a smear-ripened cheese.</title>
        <authorList>
            <consortium name="US DOE Joint Genome Institute (JGI-PGF)"/>
            <person name="Walter F."/>
            <person name="Albersmeier A."/>
            <person name="Kalinowski J."/>
            <person name="Ruckert C."/>
        </authorList>
    </citation>
    <scope>NUCLEOTIDE SEQUENCE</scope>
    <source>
        <strain evidence="6">NBRC 110023</strain>
    </source>
</reference>
<dbReference type="RefSeq" id="WP_284218030.1">
    <property type="nucleotide sequence ID" value="NZ_BSOT01000006.1"/>
</dbReference>
<dbReference type="GO" id="GO:0000155">
    <property type="term" value="F:phosphorelay sensor kinase activity"/>
    <property type="evidence" value="ECO:0007669"/>
    <property type="project" value="InterPro"/>
</dbReference>
<dbReference type="Proteomes" id="UP001156601">
    <property type="component" value="Unassembled WGS sequence"/>
</dbReference>
<feature type="transmembrane region" description="Helical" evidence="4">
    <location>
        <begin position="18"/>
        <end position="37"/>
    </location>
</feature>
<reference evidence="6" key="2">
    <citation type="submission" date="2023-01" db="EMBL/GenBank/DDBJ databases">
        <title>Draft genome sequence of Agaribacter marinus strain NBRC 110023.</title>
        <authorList>
            <person name="Sun Q."/>
            <person name="Mori K."/>
        </authorList>
    </citation>
    <scope>NUCLEOTIDE SEQUENCE</scope>
    <source>
        <strain evidence="6">NBRC 110023</strain>
    </source>
</reference>
<dbReference type="SUPFAM" id="SSF55874">
    <property type="entry name" value="ATPase domain of HSP90 chaperone/DNA topoisomerase II/histidine kinase"/>
    <property type="match status" value="1"/>
</dbReference>
<protein>
    <submittedName>
        <fullName evidence="6">Two-component sensor histidine kinase</fullName>
    </submittedName>
</protein>
<dbReference type="GO" id="GO:0016020">
    <property type="term" value="C:membrane"/>
    <property type="evidence" value="ECO:0007669"/>
    <property type="project" value="InterPro"/>
</dbReference>
<proteinExistence type="predicted"/>
<feature type="transmembrane region" description="Helical" evidence="4">
    <location>
        <begin position="108"/>
        <end position="127"/>
    </location>
</feature>
<feature type="transmembrane region" description="Helical" evidence="4">
    <location>
        <begin position="44"/>
        <end position="62"/>
    </location>
</feature>
<evidence type="ECO:0000256" key="1">
    <source>
        <dbReference type="ARBA" id="ARBA00022679"/>
    </source>
</evidence>
<name>A0AA37T401_9ALTE</name>
<evidence type="ECO:0000313" key="6">
    <source>
        <dbReference type="EMBL" id="GLR71693.1"/>
    </source>
</evidence>
<dbReference type="Gene3D" id="3.30.565.10">
    <property type="entry name" value="Histidine kinase-like ATPase, C-terminal domain"/>
    <property type="match status" value="1"/>
</dbReference>
<keyword evidence="4" id="KW-1133">Transmembrane helix</keyword>
<feature type="transmembrane region" description="Helical" evidence="4">
    <location>
        <begin position="68"/>
        <end position="96"/>
    </location>
</feature>
<dbReference type="PANTHER" id="PTHR24421">
    <property type="entry name" value="NITRATE/NITRITE SENSOR PROTEIN NARX-RELATED"/>
    <property type="match status" value="1"/>
</dbReference>
<gene>
    <name evidence="6" type="ORF">GCM10007852_26010</name>
</gene>
<evidence type="ECO:0000259" key="5">
    <source>
        <dbReference type="Pfam" id="PF07730"/>
    </source>
</evidence>
<dbReference type="AlphaFoldDB" id="A0AA37T401"/>
<keyword evidence="4" id="KW-0812">Transmembrane</keyword>
<keyword evidence="3" id="KW-0902">Two-component regulatory system</keyword>
<dbReference type="InterPro" id="IPR036890">
    <property type="entry name" value="HATPase_C_sf"/>
</dbReference>
<evidence type="ECO:0000256" key="2">
    <source>
        <dbReference type="ARBA" id="ARBA00022777"/>
    </source>
</evidence>
<evidence type="ECO:0000313" key="7">
    <source>
        <dbReference type="Proteomes" id="UP001156601"/>
    </source>
</evidence>
<keyword evidence="7" id="KW-1185">Reference proteome</keyword>
<dbReference type="Gene3D" id="1.20.5.1930">
    <property type="match status" value="1"/>
</dbReference>
<feature type="transmembrane region" description="Helical" evidence="4">
    <location>
        <begin position="133"/>
        <end position="152"/>
    </location>
</feature>
<keyword evidence="2 6" id="KW-0418">Kinase</keyword>
<dbReference type="GO" id="GO:0046983">
    <property type="term" value="F:protein dimerization activity"/>
    <property type="evidence" value="ECO:0007669"/>
    <property type="project" value="InterPro"/>
</dbReference>
<keyword evidence="4" id="KW-0472">Membrane</keyword>
<comment type="caution">
    <text evidence="6">The sequence shown here is derived from an EMBL/GenBank/DDBJ whole genome shotgun (WGS) entry which is preliminary data.</text>
</comment>
<sequence length="382" mass="42092">MKNEVLLPLLAEGRKKKWAYTSLLFSLFYFTPLFFGATKDTSQYVIIGTCYLVFVAFYVVTVNTPKKLIPVLLVCLFLINNAASVFNVGGAILFGYMSFVVGYYYRPAVSISVTSGVMLSILALQHFMYPGQWLFLLACLLNCCALLGFGFMERRETTHLIKDTQAKEALGTLSAIAERERIGRDLHDIAGHALSGISLKAQVADKLMEKGKYEQARSEVKELATLSQNLLSEIRKTVTGIKHLSMEDEIEKSLAQLRDKQFIIEKSIDTNVLTSLNAVQETNLTLIMKECMTNILRHCNGNLVSITVAQENDTASMVIQDNGIVATNDTNSAIVKGNGTTGIEERAAILGAKVDFTIDKGVCVSVIFPLLVSQNNTSKEAE</sequence>
<dbReference type="InterPro" id="IPR011712">
    <property type="entry name" value="Sig_transdc_His_kin_sub3_dim/P"/>
</dbReference>
<dbReference type="Pfam" id="PF07730">
    <property type="entry name" value="HisKA_3"/>
    <property type="match status" value="1"/>
</dbReference>
<dbReference type="EMBL" id="BSOT01000006">
    <property type="protein sequence ID" value="GLR71693.1"/>
    <property type="molecule type" value="Genomic_DNA"/>
</dbReference>
<feature type="domain" description="Signal transduction histidine kinase subgroup 3 dimerisation and phosphoacceptor" evidence="5">
    <location>
        <begin position="178"/>
        <end position="242"/>
    </location>
</feature>